<dbReference type="PANTHER" id="PTHR30307">
    <property type="entry name" value="S-ADENOSYLMETHIONINE:TRNA RIBOSYLTRANSFERASE-ISOMERASE"/>
    <property type="match status" value="1"/>
</dbReference>
<dbReference type="InterPro" id="IPR042118">
    <property type="entry name" value="QueA_dom1"/>
</dbReference>
<dbReference type="InterPro" id="IPR036100">
    <property type="entry name" value="QueA_sf"/>
</dbReference>
<evidence type="ECO:0000256" key="6">
    <source>
        <dbReference type="ARBA" id="ARBA00022691"/>
    </source>
</evidence>
<comment type="function">
    <text evidence="13">Transfers and isomerizes the ribose moiety from AdoMet to the 7-aminomethyl group of 7-deazaguanine (preQ1-tRNA) to give epoxyqueuosine (oQ-tRNA).</text>
</comment>
<sequence>MHITDFDYNLPSELIAQKPTDKRDNSKLLVVHRDTGELEHKHFYNILEYLKPGDCLVLNNSKVLPARLFGTKVGTGAKVEFLLIKRLEGDIWETMVRPGKRLKPGDVVDFATEATAKFQAVVVNYGEEGTRHVRFEYDGIFLERLEELGSMPLPPYIERASEEDDKNRYQTVYCKEEGSVAAPTAGLHFTDELLEKARAMGVQLAYVTLHVGIGTFRPVKCETIEEHKMHFEEYHIDEENARIINETKASGHRVICVGTTSCRTIESAAVKAAEGSSATYELKAGEGSTGIFIYPGYEFKIVDSLITNFHLPKSTLLMLISALYDREKILKVYATAVEEKYRFFSYGDAMLII</sequence>
<dbReference type="AlphaFoldDB" id="A0A939D6Y8"/>
<gene>
    <name evidence="13 14" type="primary">queA</name>
    <name evidence="14" type="ORF">JYB65_04730</name>
</gene>
<evidence type="ECO:0000256" key="13">
    <source>
        <dbReference type="HAMAP-Rule" id="MF_00113"/>
    </source>
</evidence>
<evidence type="ECO:0000256" key="4">
    <source>
        <dbReference type="ARBA" id="ARBA00022490"/>
    </source>
</evidence>
<comment type="catalytic activity">
    <reaction evidence="8 13">
        <text>7-aminomethyl-7-carbaguanosine(34) in tRNA + S-adenosyl-L-methionine = epoxyqueuosine(34) in tRNA + adenine + L-methionine + 2 H(+)</text>
        <dbReference type="Rhea" id="RHEA:32155"/>
        <dbReference type="Rhea" id="RHEA-COMP:10342"/>
        <dbReference type="Rhea" id="RHEA-COMP:18582"/>
        <dbReference type="ChEBI" id="CHEBI:15378"/>
        <dbReference type="ChEBI" id="CHEBI:16708"/>
        <dbReference type="ChEBI" id="CHEBI:57844"/>
        <dbReference type="ChEBI" id="CHEBI:59789"/>
        <dbReference type="ChEBI" id="CHEBI:82833"/>
        <dbReference type="ChEBI" id="CHEBI:194443"/>
        <dbReference type="EC" id="2.4.99.17"/>
    </reaction>
</comment>
<evidence type="ECO:0000256" key="12">
    <source>
        <dbReference type="ARBA" id="ARBA00076160"/>
    </source>
</evidence>
<dbReference type="InterPro" id="IPR003699">
    <property type="entry name" value="QueA"/>
</dbReference>
<protein>
    <recommendedName>
        <fullName evidence="11 13">S-adenosylmethionine:tRNA ribosyltransferase-isomerase</fullName>
        <ecNumber evidence="10 13">2.4.99.17</ecNumber>
    </recommendedName>
    <alternativeName>
        <fullName evidence="12 13">Queuosine biosynthesis protein QueA</fullName>
    </alternativeName>
</protein>
<accession>A0A939D6Y8</accession>
<dbReference type="GO" id="GO:0005737">
    <property type="term" value="C:cytoplasm"/>
    <property type="evidence" value="ECO:0007669"/>
    <property type="project" value="UniProtKB-SubCell"/>
</dbReference>
<keyword evidence="6 13" id="KW-0949">S-adenosyl-L-methionine</keyword>
<comment type="subcellular location">
    <subcellularLocation>
        <location evidence="1 13">Cytoplasm</location>
    </subcellularLocation>
</comment>
<reference evidence="14" key="1">
    <citation type="submission" date="2021-02" db="EMBL/GenBank/DDBJ databases">
        <title>Abyssanaerobacter marinus gen.nov., sp., nov, anaerobic bacterium isolated from the Onnuri vent field of Indian Ocean and suggestion of Mogibacteriaceae fam. nov., and proposal of reclassification of ambiguous this family's genus member.</title>
        <authorList>
            <person name="Kim Y.J."/>
            <person name="Yang J.-A."/>
        </authorList>
    </citation>
    <scope>NUCLEOTIDE SEQUENCE</scope>
    <source>
        <strain evidence="14">DSM 2634</strain>
    </source>
</reference>
<dbReference type="NCBIfam" id="TIGR00113">
    <property type="entry name" value="queA"/>
    <property type="match status" value="1"/>
</dbReference>
<evidence type="ECO:0000256" key="5">
    <source>
        <dbReference type="ARBA" id="ARBA00022679"/>
    </source>
</evidence>
<evidence type="ECO:0000256" key="2">
    <source>
        <dbReference type="ARBA" id="ARBA00004691"/>
    </source>
</evidence>
<keyword evidence="5 13" id="KW-0808">Transferase</keyword>
<comment type="similarity">
    <text evidence="9 13">Belongs to the QueA family.</text>
</comment>
<comment type="caution">
    <text evidence="14">The sequence shown here is derived from an EMBL/GenBank/DDBJ whole genome shotgun (WGS) entry which is preliminary data.</text>
</comment>
<dbReference type="Gene3D" id="2.40.10.240">
    <property type="entry name" value="QueA-like"/>
    <property type="match status" value="1"/>
</dbReference>
<evidence type="ECO:0000256" key="10">
    <source>
        <dbReference type="ARBA" id="ARBA00066503"/>
    </source>
</evidence>
<dbReference type="InterPro" id="IPR042119">
    <property type="entry name" value="QueA_dom2"/>
</dbReference>
<dbReference type="GO" id="GO:0008616">
    <property type="term" value="P:tRNA queuosine(34) biosynthetic process"/>
    <property type="evidence" value="ECO:0007669"/>
    <property type="project" value="UniProtKB-UniRule"/>
</dbReference>
<dbReference type="SUPFAM" id="SSF111337">
    <property type="entry name" value="QueA-like"/>
    <property type="match status" value="1"/>
</dbReference>
<dbReference type="EMBL" id="JAFJZZ010000001">
    <property type="protein sequence ID" value="MBN7772659.1"/>
    <property type="molecule type" value="Genomic_DNA"/>
</dbReference>
<comment type="subunit">
    <text evidence="3 13">Monomer.</text>
</comment>
<evidence type="ECO:0000313" key="15">
    <source>
        <dbReference type="Proteomes" id="UP000664545"/>
    </source>
</evidence>
<organism evidence="14 15">
    <name type="scientific">Clostridium aminobutyricum</name>
    <dbReference type="NCBI Taxonomy" id="33953"/>
    <lineage>
        <taxon>Bacteria</taxon>
        <taxon>Bacillati</taxon>
        <taxon>Bacillota</taxon>
        <taxon>Clostridia</taxon>
        <taxon>Eubacteriales</taxon>
        <taxon>Clostridiaceae</taxon>
        <taxon>Clostridium</taxon>
    </lineage>
</organism>
<keyword evidence="15" id="KW-1185">Reference proteome</keyword>
<keyword evidence="14" id="KW-0328">Glycosyltransferase</keyword>
<dbReference type="PANTHER" id="PTHR30307:SF0">
    <property type="entry name" value="S-ADENOSYLMETHIONINE:TRNA RIBOSYLTRANSFERASE-ISOMERASE"/>
    <property type="match status" value="1"/>
</dbReference>
<keyword evidence="4 13" id="KW-0963">Cytoplasm</keyword>
<evidence type="ECO:0000256" key="3">
    <source>
        <dbReference type="ARBA" id="ARBA00011245"/>
    </source>
</evidence>
<dbReference type="Pfam" id="PF02547">
    <property type="entry name" value="Queuosine_synth"/>
    <property type="match status" value="1"/>
</dbReference>
<dbReference type="Proteomes" id="UP000664545">
    <property type="component" value="Unassembled WGS sequence"/>
</dbReference>
<keyword evidence="7 13" id="KW-0671">Queuosine biosynthesis</keyword>
<evidence type="ECO:0000256" key="1">
    <source>
        <dbReference type="ARBA" id="ARBA00004496"/>
    </source>
</evidence>
<dbReference type="HAMAP" id="MF_00113">
    <property type="entry name" value="QueA"/>
    <property type="match status" value="1"/>
</dbReference>
<comment type="pathway">
    <text evidence="2 13">tRNA modification; tRNA-queuosine biosynthesis.</text>
</comment>
<evidence type="ECO:0000256" key="9">
    <source>
        <dbReference type="ARBA" id="ARBA00061210"/>
    </source>
</evidence>
<name>A0A939D6Y8_CLOAM</name>
<dbReference type="FunFam" id="2.40.10.240:FF:000002">
    <property type="entry name" value="S-adenosylmethionine:tRNA ribosyltransferase-isomerase"/>
    <property type="match status" value="1"/>
</dbReference>
<dbReference type="NCBIfam" id="NF001140">
    <property type="entry name" value="PRK00147.1"/>
    <property type="match status" value="1"/>
</dbReference>
<evidence type="ECO:0000256" key="7">
    <source>
        <dbReference type="ARBA" id="ARBA00022785"/>
    </source>
</evidence>
<evidence type="ECO:0000256" key="11">
    <source>
        <dbReference type="ARBA" id="ARBA00069325"/>
    </source>
</evidence>
<dbReference type="FunFam" id="3.40.1780.10:FF:000001">
    <property type="entry name" value="S-adenosylmethionine:tRNA ribosyltransferase-isomerase"/>
    <property type="match status" value="1"/>
</dbReference>
<evidence type="ECO:0000313" key="14">
    <source>
        <dbReference type="EMBL" id="MBN7772659.1"/>
    </source>
</evidence>
<proteinExistence type="inferred from homology"/>
<dbReference type="RefSeq" id="WP_206581445.1">
    <property type="nucleotide sequence ID" value="NZ_JAFJZZ010000001.1"/>
</dbReference>
<evidence type="ECO:0000256" key="8">
    <source>
        <dbReference type="ARBA" id="ARBA00052751"/>
    </source>
</evidence>
<dbReference type="EC" id="2.4.99.17" evidence="10 13"/>
<dbReference type="Gene3D" id="3.40.1780.10">
    <property type="entry name" value="QueA-like"/>
    <property type="match status" value="1"/>
</dbReference>
<dbReference type="GO" id="GO:0051075">
    <property type="term" value="F:S-adenosylmethionine:tRNA ribosyltransferase-isomerase activity"/>
    <property type="evidence" value="ECO:0007669"/>
    <property type="project" value="UniProtKB-EC"/>
</dbReference>